<sequence length="156" mass="17604">MGKTRDLDLTVFCIIKAPRSVVWKAWKEPEHFVKWWAPAPVVTISNKHEFYAGGGFDTTMRLEDGTVMEGGEGCFLEVIENERIVFTDALRGGWRPNEEAFFSAIVTLEDHPEGTSYTATALHKNEIDRQTHADMGFMDGWGTAIKQLGKLAEKLR</sequence>
<gene>
    <name evidence="3" type="ORF">HBA54_08940</name>
</gene>
<dbReference type="Gene3D" id="3.30.530.20">
    <property type="match status" value="1"/>
</dbReference>
<feature type="domain" description="Activator of Hsp90 ATPase homologue 1/2-like C-terminal" evidence="2">
    <location>
        <begin position="16"/>
        <end position="152"/>
    </location>
</feature>
<evidence type="ECO:0000313" key="3">
    <source>
        <dbReference type="EMBL" id="NIA68715.1"/>
    </source>
</evidence>
<dbReference type="InterPro" id="IPR013538">
    <property type="entry name" value="ASHA1/2-like_C"/>
</dbReference>
<dbReference type="CDD" id="cd08896">
    <property type="entry name" value="SRPBCC_CalC_Aha1-like_3"/>
    <property type="match status" value="1"/>
</dbReference>
<reference evidence="3" key="1">
    <citation type="submission" date="2020-03" db="EMBL/GenBank/DDBJ databases">
        <title>Genome of Pelagibius litoralis DSM 21314T.</title>
        <authorList>
            <person name="Wang G."/>
        </authorList>
    </citation>
    <scope>NUCLEOTIDE SEQUENCE</scope>
    <source>
        <strain evidence="3">DSM 21314</strain>
    </source>
</reference>
<dbReference type="RefSeq" id="WP_167223569.1">
    <property type="nucleotide sequence ID" value="NZ_JAAQPH010000005.1"/>
</dbReference>
<dbReference type="SUPFAM" id="SSF55961">
    <property type="entry name" value="Bet v1-like"/>
    <property type="match status" value="1"/>
</dbReference>
<accession>A0A967C584</accession>
<protein>
    <submittedName>
        <fullName evidence="3">SRPBCC family protein</fullName>
    </submittedName>
</protein>
<comment type="similarity">
    <text evidence="1">Belongs to the AHA1 family.</text>
</comment>
<dbReference type="AlphaFoldDB" id="A0A967C584"/>
<comment type="caution">
    <text evidence="3">The sequence shown here is derived from an EMBL/GenBank/DDBJ whole genome shotgun (WGS) entry which is preliminary data.</text>
</comment>
<dbReference type="InterPro" id="IPR023393">
    <property type="entry name" value="START-like_dom_sf"/>
</dbReference>
<keyword evidence="4" id="KW-1185">Reference proteome</keyword>
<name>A0A967C584_9PROT</name>
<dbReference type="Proteomes" id="UP000761264">
    <property type="component" value="Unassembled WGS sequence"/>
</dbReference>
<proteinExistence type="inferred from homology"/>
<dbReference type="EMBL" id="JAAQPH010000005">
    <property type="protein sequence ID" value="NIA68715.1"/>
    <property type="molecule type" value="Genomic_DNA"/>
</dbReference>
<organism evidence="3 4">
    <name type="scientific">Pelagibius litoralis</name>
    <dbReference type="NCBI Taxonomy" id="374515"/>
    <lineage>
        <taxon>Bacteria</taxon>
        <taxon>Pseudomonadati</taxon>
        <taxon>Pseudomonadota</taxon>
        <taxon>Alphaproteobacteria</taxon>
        <taxon>Rhodospirillales</taxon>
        <taxon>Rhodovibrionaceae</taxon>
        <taxon>Pelagibius</taxon>
    </lineage>
</organism>
<evidence type="ECO:0000259" key="2">
    <source>
        <dbReference type="Pfam" id="PF08327"/>
    </source>
</evidence>
<dbReference type="Pfam" id="PF08327">
    <property type="entry name" value="AHSA1"/>
    <property type="match status" value="1"/>
</dbReference>
<evidence type="ECO:0000313" key="4">
    <source>
        <dbReference type="Proteomes" id="UP000761264"/>
    </source>
</evidence>
<evidence type="ECO:0000256" key="1">
    <source>
        <dbReference type="ARBA" id="ARBA00006817"/>
    </source>
</evidence>